<dbReference type="Pfam" id="PF01276">
    <property type="entry name" value="OKR_DC_1"/>
    <property type="match status" value="1"/>
</dbReference>
<gene>
    <name evidence="7" type="ORF">LKD22_11550</name>
</gene>
<protein>
    <submittedName>
        <fullName evidence="7">Aminotransferase class I/II-fold pyridoxal phosphate-dependent enzyme</fullName>
    </submittedName>
</protein>
<evidence type="ECO:0000313" key="8">
    <source>
        <dbReference type="Proteomes" id="UP001298753"/>
    </source>
</evidence>
<proteinExistence type="inferred from homology"/>
<dbReference type="InterPro" id="IPR000310">
    <property type="entry name" value="Orn/Lys/Arg_deCO2ase_major_dom"/>
</dbReference>
<comment type="caution">
    <text evidence="7">The sequence shown here is derived from an EMBL/GenBank/DDBJ whole genome shotgun (WGS) entry which is preliminary data.</text>
</comment>
<dbReference type="InterPro" id="IPR015424">
    <property type="entry name" value="PyrdxlP-dep_Trfase"/>
</dbReference>
<keyword evidence="8" id="KW-1185">Reference proteome</keyword>
<comment type="similarity">
    <text evidence="2">Belongs to the Orn/Lys/Arg decarboxylase class-I family.</text>
</comment>
<keyword evidence="4" id="KW-0663">Pyridoxal phosphate</keyword>
<reference evidence="7 8" key="1">
    <citation type="submission" date="2021-10" db="EMBL/GenBank/DDBJ databases">
        <title>Anaerobic single-cell dispensing facilitates the cultivation of human gut bacteria.</title>
        <authorList>
            <person name="Afrizal A."/>
        </authorList>
    </citation>
    <scope>NUCLEOTIDE SEQUENCE [LARGE SCALE GENOMIC DNA]</scope>
    <source>
        <strain evidence="7 8">CLA-AA-H270</strain>
    </source>
</reference>
<dbReference type="Proteomes" id="UP001298753">
    <property type="component" value="Unassembled WGS sequence"/>
</dbReference>
<dbReference type="InterPro" id="IPR008286">
    <property type="entry name" value="Prn/Lys/Arg_de-COase_C"/>
</dbReference>
<evidence type="ECO:0000256" key="1">
    <source>
        <dbReference type="ARBA" id="ARBA00001933"/>
    </source>
</evidence>
<dbReference type="PROSITE" id="PS00703">
    <property type="entry name" value="OKR_DC_1"/>
    <property type="match status" value="1"/>
</dbReference>
<evidence type="ECO:0000256" key="5">
    <source>
        <dbReference type="ARBA" id="ARBA00023239"/>
    </source>
</evidence>
<evidence type="ECO:0000259" key="6">
    <source>
        <dbReference type="PROSITE" id="PS00703"/>
    </source>
</evidence>
<organism evidence="7 8">
    <name type="scientific">Agathobaculum butyriciproducens</name>
    <dbReference type="NCBI Taxonomy" id="1628085"/>
    <lineage>
        <taxon>Bacteria</taxon>
        <taxon>Bacillati</taxon>
        <taxon>Bacillota</taxon>
        <taxon>Clostridia</taxon>
        <taxon>Eubacteriales</taxon>
        <taxon>Butyricicoccaceae</taxon>
        <taxon>Agathobaculum</taxon>
    </lineage>
</organism>
<dbReference type="AlphaFoldDB" id="A0AAW4W2Z3"/>
<dbReference type="PANTHER" id="PTHR43277:SF4">
    <property type="entry name" value="ARGININE DECARBOXYLASE"/>
    <property type="match status" value="1"/>
</dbReference>
<accession>A0AAW4W2Z3</accession>
<feature type="domain" description="Orn/Lys/Arg decarboxylases family 1 pyridoxal-P attachment site" evidence="6">
    <location>
        <begin position="220"/>
        <end position="234"/>
    </location>
</feature>
<dbReference type="GO" id="GO:0008483">
    <property type="term" value="F:transaminase activity"/>
    <property type="evidence" value="ECO:0007669"/>
    <property type="project" value="UniProtKB-KW"/>
</dbReference>
<dbReference type="SUPFAM" id="SSF53383">
    <property type="entry name" value="PLP-dependent transferases"/>
    <property type="match status" value="1"/>
</dbReference>
<sequence length="485" mass="53313">MDQSRAPIMEALENFKDMRIVPFDVPGHKRGRGSPELTKFLGQQCMTVDVNSMKPLDNLCHPTSVIREAEELAADAFGAAHAFLMVGGTTSSVQAMILSVVKRGDEIILPRNVHRSVINALVLTGAIPVYVNPQMNDRLGISLGMSVADVKAAIEKHPSAKAVLVNNPTYYGICSNIREIVRLAHAAGMKVLADEAHGTHFYFGENMPVSAMAAGADLASVSMHKSGGSLTQSSFLLCGPSMNAEHVRQIINLTQTTSGSYLLMVSLDISRKNLALHGKEIFRKVVDLTTYAREEINALGDYYAYGSELINGDTVYDFDTTKLAVNTLDVGLAGIEVYDILRDFYDIQTEFGDLGNLLAYVSVGDRERDLERLVAALADIRRRYKRDKATLMRQEYISPQVVAGPQEAFYADKKAMPLEESVGRICAEFVMCYPPGIPILAPGERITRDILDYIRYAKEKNCMLLGTEDPEVNNLQVIRGVVSPE</sequence>
<keyword evidence="7" id="KW-0032">Aminotransferase</keyword>
<comment type="cofactor">
    <cofactor evidence="1">
        <name>pyridoxal 5'-phosphate</name>
        <dbReference type="ChEBI" id="CHEBI:597326"/>
    </cofactor>
</comment>
<evidence type="ECO:0000256" key="2">
    <source>
        <dbReference type="ARBA" id="ARBA00010671"/>
    </source>
</evidence>
<keyword evidence="7" id="KW-0808">Transferase</keyword>
<dbReference type="Gene3D" id="3.90.100.10">
    <property type="entry name" value="Orn/Lys/Arg decarboxylase, C-terminal domain"/>
    <property type="match status" value="1"/>
</dbReference>
<dbReference type="Pfam" id="PF03711">
    <property type="entry name" value="OKR_DC_1_C"/>
    <property type="match status" value="1"/>
</dbReference>
<dbReference type="InterPro" id="IPR015421">
    <property type="entry name" value="PyrdxlP-dep_Trfase_major"/>
</dbReference>
<name>A0AAW4W2Z3_9FIRM</name>
<keyword evidence="5" id="KW-0456">Lyase</keyword>
<dbReference type="CDD" id="cd00615">
    <property type="entry name" value="Orn_deC_like"/>
    <property type="match status" value="1"/>
</dbReference>
<dbReference type="Gene3D" id="3.40.640.10">
    <property type="entry name" value="Type I PLP-dependent aspartate aminotransferase-like (Major domain)"/>
    <property type="match status" value="1"/>
</dbReference>
<dbReference type="InterPro" id="IPR052357">
    <property type="entry name" value="Orn_Lys_Arg_decarboxylase-I"/>
</dbReference>
<dbReference type="GO" id="GO:0016831">
    <property type="term" value="F:carboxy-lyase activity"/>
    <property type="evidence" value="ECO:0007669"/>
    <property type="project" value="UniProtKB-KW"/>
</dbReference>
<dbReference type="GeneID" id="98659239"/>
<dbReference type="PANTHER" id="PTHR43277">
    <property type="entry name" value="ARGININE DECARBOXYLASE"/>
    <property type="match status" value="1"/>
</dbReference>
<evidence type="ECO:0000256" key="4">
    <source>
        <dbReference type="ARBA" id="ARBA00022898"/>
    </source>
</evidence>
<evidence type="ECO:0000256" key="3">
    <source>
        <dbReference type="ARBA" id="ARBA00022793"/>
    </source>
</evidence>
<dbReference type="RefSeq" id="WP_110435193.1">
    <property type="nucleotide sequence ID" value="NZ_DBEZDI010000138.1"/>
</dbReference>
<dbReference type="EMBL" id="JAJEPX010000051">
    <property type="protein sequence ID" value="MCC2177748.1"/>
    <property type="molecule type" value="Genomic_DNA"/>
</dbReference>
<keyword evidence="3" id="KW-0210">Decarboxylase</keyword>
<evidence type="ECO:0000313" key="7">
    <source>
        <dbReference type="EMBL" id="MCC2177748.1"/>
    </source>
</evidence>